<evidence type="ECO:0000259" key="6">
    <source>
        <dbReference type="Pfam" id="PF04542"/>
    </source>
</evidence>
<dbReference type="InterPro" id="IPR007627">
    <property type="entry name" value="RNA_pol_sigma70_r2"/>
</dbReference>
<dbReference type="PANTHER" id="PTHR43133:SF50">
    <property type="entry name" value="ECF RNA POLYMERASE SIGMA FACTOR SIGM"/>
    <property type="match status" value="1"/>
</dbReference>
<dbReference type="NCBIfam" id="TIGR02983">
    <property type="entry name" value="SigE-fam_strep"/>
    <property type="match status" value="1"/>
</dbReference>
<dbReference type="Pfam" id="PF04542">
    <property type="entry name" value="Sigma70_r2"/>
    <property type="match status" value="1"/>
</dbReference>
<name>A0ABT5GDD9_9MICO</name>
<evidence type="ECO:0000256" key="5">
    <source>
        <dbReference type="ARBA" id="ARBA00023163"/>
    </source>
</evidence>
<comment type="similarity">
    <text evidence="1">Belongs to the sigma-70 factor family. ECF subfamily.</text>
</comment>
<dbReference type="Gene3D" id="1.10.10.10">
    <property type="entry name" value="Winged helix-like DNA-binding domain superfamily/Winged helix DNA-binding domain"/>
    <property type="match status" value="1"/>
</dbReference>
<dbReference type="EMBL" id="JAPFQL010000006">
    <property type="protein sequence ID" value="MDC5696144.1"/>
    <property type="molecule type" value="Genomic_DNA"/>
</dbReference>
<keyword evidence="3" id="KW-0731">Sigma factor</keyword>
<gene>
    <name evidence="8" type="ORF">OO014_02660</name>
</gene>
<evidence type="ECO:0000256" key="3">
    <source>
        <dbReference type="ARBA" id="ARBA00023082"/>
    </source>
</evidence>
<proteinExistence type="inferred from homology"/>
<dbReference type="InterPro" id="IPR036388">
    <property type="entry name" value="WH-like_DNA-bd_sf"/>
</dbReference>
<dbReference type="InterPro" id="IPR039425">
    <property type="entry name" value="RNA_pol_sigma-70-like"/>
</dbReference>
<dbReference type="Pfam" id="PF08281">
    <property type="entry name" value="Sigma70_r4_2"/>
    <property type="match status" value="1"/>
</dbReference>
<dbReference type="SUPFAM" id="SSF88946">
    <property type="entry name" value="Sigma2 domain of RNA polymerase sigma factors"/>
    <property type="match status" value="1"/>
</dbReference>
<sequence length="169" mass="19218">MDDAARRADFTEYVRAREQSLARLAYLLTGDRDAAEDLLQNALAKCYRHWDRVRSVEQPDAYVRRIMVNERNSRWRSVLRRRESAGSHVLEILDPPAPAAAVDRAESLDLWRHVQTLPAQQRAVVVLRYYEDLTEAQTAEILGCSVGTVKSHTSRAIAAMRLKMSEAPA</sequence>
<keyword evidence="9" id="KW-1185">Reference proteome</keyword>
<feature type="domain" description="RNA polymerase sigma-70 region 2" evidence="6">
    <location>
        <begin position="15"/>
        <end position="77"/>
    </location>
</feature>
<dbReference type="PANTHER" id="PTHR43133">
    <property type="entry name" value="RNA POLYMERASE ECF-TYPE SIGMA FACTO"/>
    <property type="match status" value="1"/>
</dbReference>
<dbReference type="NCBIfam" id="TIGR02937">
    <property type="entry name" value="sigma70-ECF"/>
    <property type="match status" value="1"/>
</dbReference>
<keyword evidence="5" id="KW-0804">Transcription</keyword>
<dbReference type="SUPFAM" id="SSF88659">
    <property type="entry name" value="Sigma3 and sigma4 domains of RNA polymerase sigma factors"/>
    <property type="match status" value="1"/>
</dbReference>
<dbReference type="Gene3D" id="1.10.1740.10">
    <property type="match status" value="1"/>
</dbReference>
<evidence type="ECO:0000256" key="1">
    <source>
        <dbReference type="ARBA" id="ARBA00010641"/>
    </source>
</evidence>
<keyword evidence="4" id="KW-0238">DNA-binding</keyword>
<dbReference type="InterPro" id="IPR014325">
    <property type="entry name" value="RNA_pol_sigma-E_actinobac"/>
</dbReference>
<keyword evidence="2" id="KW-0805">Transcription regulation</keyword>
<reference evidence="8 9" key="1">
    <citation type="submission" date="2022-11" db="EMBL/GenBank/DDBJ databases">
        <title>Anaerobic phenanthrene biodegradation by a DNRA strain PheN6.</title>
        <authorList>
            <person name="Zhang Z."/>
        </authorList>
    </citation>
    <scope>NUCLEOTIDE SEQUENCE [LARGE SCALE GENOMIC DNA]</scope>
    <source>
        <strain evidence="8 9">PheN6</strain>
    </source>
</reference>
<comment type="caution">
    <text evidence="8">The sequence shown here is derived from an EMBL/GenBank/DDBJ whole genome shotgun (WGS) entry which is preliminary data.</text>
</comment>
<evidence type="ECO:0000313" key="9">
    <source>
        <dbReference type="Proteomes" id="UP001150259"/>
    </source>
</evidence>
<accession>A0ABT5GDD9</accession>
<dbReference type="InterPro" id="IPR013249">
    <property type="entry name" value="RNA_pol_sigma70_r4_t2"/>
</dbReference>
<organism evidence="8 9">
    <name type="scientific">Intrasporangium calvum</name>
    <dbReference type="NCBI Taxonomy" id="53358"/>
    <lineage>
        <taxon>Bacteria</taxon>
        <taxon>Bacillati</taxon>
        <taxon>Actinomycetota</taxon>
        <taxon>Actinomycetes</taxon>
        <taxon>Micrococcales</taxon>
        <taxon>Intrasporangiaceae</taxon>
        <taxon>Intrasporangium</taxon>
    </lineage>
</organism>
<evidence type="ECO:0000256" key="4">
    <source>
        <dbReference type="ARBA" id="ARBA00023125"/>
    </source>
</evidence>
<evidence type="ECO:0000256" key="2">
    <source>
        <dbReference type="ARBA" id="ARBA00023015"/>
    </source>
</evidence>
<evidence type="ECO:0000313" key="8">
    <source>
        <dbReference type="EMBL" id="MDC5696144.1"/>
    </source>
</evidence>
<feature type="domain" description="RNA polymerase sigma factor 70 region 4 type 2" evidence="7">
    <location>
        <begin position="110"/>
        <end position="160"/>
    </location>
</feature>
<protein>
    <submittedName>
        <fullName evidence="8">SigE family RNA polymerase sigma factor</fullName>
    </submittedName>
</protein>
<dbReference type="Proteomes" id="UP001150259">
    <property type="component" value="Unassembled WGS sequence"/>
</dbReference>
<dbReference type="CDD" id="cd06171">
    <property type="entry name" value="Sigma70_r4"/>
    <property type="match status" value="1"/>
</dbReference>
<evidence type="ECO:0000259" key="7">
    <source>
        <dbReference type="Pfam" id="PF08281"/>
    </source>
</evidence>
<dbReference type="InterPro" id="IPR013324">
    <property type="entry name" value="RNA_pol_sigma_r3/r4-like"/>
</dbReference>
<dbReference type="InterPro" id="IPR013325">
    <property type="entry name" value="RNA_pol_sigma_r2"/>
</dbReference>
<dbReference type="InterPro" id="IPR014284">
    <property type="entry name" value="RNA_pol_sigma-70_dom"/>
</dbReference>